<keyword evidence="4 7" id="KW-0808">Transferase</keyword>
<keyword evidence="3" id="KW-0997">Cell inner membrane</keyword>
<keyword evidence="2" id="KW-1003">Cell membrane</keyword>
<sequence length="300" mass="33405">MSNPREIPLSKRLLWPLEAAGALAVYGLMRLLPIDAASALGAAVLARVGPMLRLHKVARGNLERAFPEKDAGEIDRILAGMWRNLGRTAGEFAHIRTLLREMDRRVEIVGAEHALAAMRDGGPAIYVSGHIANWELMPLAAAHVGLVIDAVYRAPDNPLISSLYDKRKPHPDATMFPKGSQGARGVMDALKRGRPLGLLIDQKMNDGIEARFFGRRAMTTPAFAQLARRFDCPIVAVRIERLEGARFRVTAHEGVTVPRDGKASEDVAATVQRFNDLLESWIRERPEQWLWVHRRWPKGE</sequence>
<evidence type="ECO:0000256" key="1">
    <source>
        <dbReference type="ARBA" id="ARBA00004533"/>
    </source>
</evidence>
<dbReference type="Pfam" id="PF03279">
    <property type="entry name" value="Lip_A_acyltrans"/>
    <property type="match status" value="1"/>
</dbReference>
<dbReference type="PANTHER" id="PTHR30606">
    <property type="entry name" value="LIPID A BIOSYNTHESIS LAUROYL ACYLTRANSFERASE"/>
    <property type="match status" value="1"/>
</dbReference>
<dbReference type="PANTHER" id="PTHR30606:SF9">
    <property type="entry name" value="LIPID A BIOSYNTHESIS LAUROYLTRANSFERASE"/>
    <property type="match status" value="1"/>
</dbReference>
<evidence type="ECO:0000256" key="5">
    <source>
        <dbReference type="ARBA" id="ARBA00023136"/>
    </source>
</evidence>
<dbReference type="GO" id="GO:0016746">
    <property type="term" value="F:acyltransferase activity"/>
    <property type="evidence" value="ECO:0007669"/>
    <property type="project" value="UniProtKB-KW"/>
</dbReference>
<protein>
    <submittedName>
        <fullName evidence="7">KDO2-lipid IV(A) lauroyltransferase</fullName>
    </submittedName>
</protein>
<keyword evidence="6" id="KW-0012">Acyltransferase</keyword>
<evidence type="ECO:0000256" key="3">
    <source>
        <dbReference type="ARBA" id="ARBA00022519"/>
    </source>
</evidence>
<dbReference type="RefSeq" id="WP_093151615.1">
    <property type="nucleotide sequence ID" value="NZ_FNBW01000009.1"/>
</dbReference>
<dbReference type="GO" id="GO:0005886">
    <property type="term" value="C:plasma membrane"/>
    <property type="evidence" value="ECO:0007669"/>
    <property type="project" value="UniProtKB-SubCell"/>
</dbReference>
<dbReference type="AlphaFoldDB" id="A0A8G2BLC0"/>
<keyword evidence="8" id="KW-1185">Reference proteome</keyword>
<evidence type="ECO:0000256" key="6">
    <source>
        <dbReference type="ARBA" id="ARBA00023315"/>
    </source>
</evidence>
<dbReference type="CDD" id="cd07984">
    <property type="entry name" value="LPLAT_LABLAT-like"/>
    <property type="match status" value="1"/>
</dbReference>
<evidence type="ECO:0000313" key="7">
    <source>
        <dbReference type="EMBL" id="SDG03229.1"/>
    </source>
</evidence>
<organism evidence="7 8">
    <name type="scientific">Thalassobaculum litoreum DSM 18839</name>
    <dbReference type="NCBI Taxonomy" id="1123362"/>
    <lineage>
        <taxon>Bacteria</taxon>
        <taxon>Pseudomonadati</taxon>
        <taxon>Pseudomonadota</taxon>
        <taxon>Alphaproteobacteria</taxon>
        <taxon>Rhodospirillales</taxon>
        <taxon>Thalassobaculaceae</taxon>
        <taxon>Thalassobaculum</taxon>
    </lineage>
</organism>
<evidence type="ECO:0000313" key="8">
    <source>
        <dbReference type="Proteomes" id="UP000198615"/>
    </source>
</evidence>
<evidence type="ECO:0000256" key="2">
    <source>
        <dbReference type="ARBA" id="ARBA00022475"/>
    </source>
</evidence>
<comment type="caution">
    <text evidence="7">The sequence shown here is derived from an EMBL/GenBank/DDBJ whole genome shotgun (WGS) entry which is preliminary data.</text>
</comment>
<dbReference type="OrthoDB" id="9801955at2"/>
<gene>
    <name evidence="7" type="ORF">SAMN05660686_03124</name>
</gene>
<dbReference type="Proteomes" id="UP000198615">
    <property type="component" value="Unassembled WGS sequence"/>
</dbReference>
<proteinExistence type="predicted"/>
<name>A0A8G2BLC0_9PROT</name>
<dbReference type="InterPro" id="IPR004960">
    <property type="entry name" value="LipA_acyltrans"/>
</dbReference>
<comment type="subcellular location">
    <subcellularLocation>
        <location evidence="1">Cell inner membrane</location>
    </subcellularLocation>
</comment>
<dbReference type="GO" id="GO:0009247">
    <property type="term" value="P:glycolipid biosynthetic process"/>
    <property type="evidence" value="ECO:0007669"/>
    <property type="project" value="UniProtKB-ARBA"/>
</dbReference>
<evidence type="ECO:0000256" key="4">
    <source>
        <dbReference type="ARBA" id="ARBA00022679"/>
    </source>
</evidence>
<accession>A0A8G2BLC0</accession>
<keyword evidence="5" id="KW-0472">Membrane</keyword>
<reference evidence="7 8" key="1">
    <citation type="submission" date="2016-10" db="EMBL/GenBank/DDBJ databases">
        <authorList>
            <person name="Varghese N."/>
            <person name="Submissions S."/>
        </authorList>
    </citation>
    <scope>NUCLEOTIDE SEQUENCE [LARGE SCALE GENOMIC DNA]</scope>
    <source>
        <strain evidence="7 8">DSM 18839</strain>
    </source>
</reference>
<dbReference type="EMBL" id="FNBW01000009">
    <property type="protein sequence ID" value="SDG03229.1"/>
    <property type="molecule type" value="Genomic_DNA"/>
</dbReference>